<evidence type="ECO:0000256" key="1">
    <source>
        <dbReference type="ARBA" id="ARBA00022670"/>
    </source>
</evidence>
<proteinExistence type="inferred from homology"/>
<keyword evidence="3 6" id="KW-0378">Hydrolase</keyword>
<evidence type="ECO:0000313" key="8">
    <source>
        <dbReference type="EMBL" id="MBA2174931.1"/>
    </source>
</evidence>
<organism evidence="8 9">
    <name type="scientific">Halobacillus locisalis</name>
    <dbReference type="NCBI Taxonomy" id="220753"/>
    <lineage>
        <taxon>Bacteria</taxon>
        <taxon>Bacillati</taxon>
        <taxon>Bacillota</taxon>
        <taxon>Bacilli</taxon>
        <taxon>Bacillales</taxon>
        <taxon>Bacillaceae</taxon>
        <taxon>Halobacillus</taxon>
    </lineage>
</organism>
<keyword evidence="9" id="KW-1185">Reference proteome</keyword>
<dbReference type="SUPFAM" id="SSF55486">
    <property type="entry name" value="Metalloproteases ('zincins'), catalytic domain"/>
    <property type="match status" value="1"/>
</dbReference>
<dbReference type="Pfam" id="PF01432">
    <property type="entry name" value="Peptidase_M3"/>
    <property type="match status" value="1"/>
</dbReference>
<sequence length="566" mass="65871">MSTIYIEKHNLQDTEAIEAKLEILLQQPFESVADIEGWLKDVSAFYDELREALDGHYIDFQAHNQSEEAKQRFEHDQHKIEPLIKTYTAKLDEKLMNSPFKDELDTEVYGRLLRSKENAIELFREENIALEVEEDRLATRYFELTGGLTAEWDGEEKTIPELFPLLENPDRDVRQSAFDKIFGALSTVEDDLQDIMDELMKLRKQKAANSGLANYRDYMFKKYERFDYSPEDCKQLSASIQEHVVPVARKIDEQKKAELGVDTLKPYDRKAVPADRSPLKPFDNRDELVGKTSDALGELSPRFKELIDVMNERGMLDLETRKNKSPGGFCTPLPVSELSFIFMNASQTHDDMLTLFHEMGHCIHNDFTRHLPLSHDRETPMESSELASMTMELLTMDQWDHFYTKAEQKQAKLDVLRDIISFLPSGIRVDAFQHWMYENPDHTKAERMEKFAELSRELSSGIVDWNGYEEVRKKEWLFILHIFEVPFYYVEYVIAQLGAVQMYKQYKEDPEGTMERYKQALALGNTKSLPEVFEAAGIRFDFSGDMIQELMAFLQKEIAEVENMSV</sequence>
<evidence type="ECO:0000256" key="2">
    <source>
        <dbReference type="ARBA" id="ARBA00022723"/>
    </source>
</evidence>
<comment type="caution">
    <text evidence="8">The sequence shown here is derived from an EMBL/GenBank/DDBJ whole genome shotgun (WGS) entry which is preliminary data.</text>
</comment>
<dbReference type="PANTHER" id="PTHR11804">
    <property type="entry name" value="PROTEASE M3 THIMET OLIGOPEPTIDASE-RELATED"/>
    <property type="match status" value="1"/>
</dbReference>
<name>A0A838CSK0_9BACI</name>
<dbReference type="Gene3D" id="1.10.1370.30">
    <property type="match status" value="1"/>
</dbReference>
<dbReference type="CDD" id="cd09606">
    <property type="entry name" value="M3B_PepF"/>
    <property type="match status" value="1"/>
</dbReference>
<accession>A0A838CSK0</accession>
<dbReference type="GO" id="GO:0006508">
    <property type="term" value="P:proteolysis"/>
    <property type="evidence" value="ECO:0007669"/>
    <property type="project" value="UniProtKB-KW"/>
</dbReference>
<dbReference type="RefSeq" id="WP_181471983.1">
    <property type="nucleotide sequence ID" value="NZ_JACEFG010000002.1"/>
</dbReference>
<keyword evidence="5 6" id="KW-0482">Metalloprotease</keyword>
<reference evidence="8 9" key="1">
    <citation type="journal article" date="2004" name="Extremophiles">
        <title>Halobacillus locisalis sp. nov., a halophilic bacterium isolated from a marine solar saltern of the Yellow Sea in Korea.</title>
        <authorList>
            <person name="Yoon J.H."/>
            <person name="Kang K.H."/>
            <person name="Oh T.K."/>
            <person name="Park Y.H."/>
        </authorList>
    </citation>
    <scope>NUCLEOTIDE SEQUENCE [LARGE SCALE GENOMIC DNA]</scope>
    <source>
        <strain evidence="8 9">KCTC 3788</strain>
    </source>
</reference>
<dbReference type="NCBIfam" id="TIGR02289">
    <property type="entry name" value="M3_not_pepF"/>
    <property type="match status" value="1"/>
</dbReference>
<evidence type="ECO:0000256" key="5">
    <source>
        <dbReference type="ARBA" id="ARBA00023049"/>
    </source>
</evidence>
<keyword evidence="4 6" id="KW-0862">Zinc</keyword>
<dbReference type="GO" id="GO:0004222">
    <property type="term" value="F:metalloendopeptidase activity"/>
    <property type="evidence" value="ECO:0007669"/>
    <property type="project" value="InterPro"/>
</dbReference>
<dbReference type="EMBL" id="JACEFG010000002">
    <property type="protein sequence ID" value="MBA2174931.1"/>
    <property type="molecule type" value="Genomic_DNA"/>
</dbReference>
<protein>
    <submittedName>
        <fullName evidence="8">M3 family oligoendopeptidase</fullName>
    </submittedName>
</protein>
<gene>
    <name evidence="8" type="ORF">H0266_08510</name>
</gene>
<dbReference type="AlphaFoldDB" id="A0A838CSK0"/>
<evidence type="ECO:0000313" key="9">
    <source>
        <dbReference type="Proteomes" id="UP000571017"/>
    </source>
</evidence>
<evidence type="ECO:0000256" key="6">
    <source>
        <dbReference type="RuleBase" id="RU003435"/>
    </source>
</evidence>
<dbReference type="Proteomes" id="UP000571017">
    <property type="component" value="Unassembled WGS sequence"/>
</dbReference>
<evidence type="ECO:0000256" key="4">
    <source>
        <dbReference type="ARBA" id="ARBA00022833"/>
    </source>
</evidence>
<evidence type="ECO:0000256" key="3">
    <source>
        <dbReference type="ARBA" id="ARBA00022801"/>
    </source>
</evidence>
<dbReference type="GO" id="GO:0006518">
    <property type="term" value="P:peptide metabolic process"/>
    <property type="evidence" value="ECO:0007669"/>
    <property type="project" value="TreeGrafter"/>
</dbReference>
<dbReference type="GO" id="GO:0046872">
    <property type="term" value="F:metal ion binding"/>
    <property type="evidence" value="ECO:0007669"/>
    <property type="project" value="UniProtKB-UniRule"/>
</dbReference>
<evidence type="ECO:0000259" key="7">
    <source>
        <dbReference type="Pfam" id="PF01432"/>
    </source>
</evidence>
<comment type="similarity">
    <text evidence="6">Belongs to the peptidase M3 family.</text>
</comment>
<feature type="domain" description="Peptidase M3A/M3B catalytic" evidence="7">
    <location>
        <begin position="165"/>
        <end position="550"/>
    </location>
</feature>
<dbReference type="InterPro" id="IPR011976">
    <property type="entry name" value="Pept_M3B_oligopep-rel"/>
</dbReference>
<keyword evidence="1 6" id="KW-0645">Protease</keyword>
<keyword evidence="2 6" id="KW-0479">Metal-binding</keyword>
<dbReference type="PANTHER" id="PTHR11804:SF48">
    <property type="entry name" value="PUTATIVE-RELATED"/>
    <property type="match status" value="1"/>
</dbReference>
<comment type="cofactor">
    <cofactor evidence="6">
        <name>Zn(2+)</name>
        <dbReference type="ChEBI" id="CHEBI:29105"/>
    </cofactor>
    <text evidence="6">Binds 1 zinc ion.</text>
</comment>
<dbReference type="InterPro" id="IPR001567">
    <property type="entry name" value="Pept_M3A_M3B_dom"/>
</dbReference>
<dbReference type="InterPro" id="IPR045090">
    <property type="entry name" value="Pept_M3A_M3B"/>
</dbReference>